<dbReference type="RefSeq" id="XP_052741846.1">
    <property type="nucleotide sequence ID" value="XM_052885886.1"/>
</dbReference>
<accession>A0ABM3LS63</accession>
<dbReference type="InterPro" id="IPR001753">
    <property type="entry name" value="Enoyl-CoA_hydra/iso"/>
</dbReference>
<dbReference type="PANTHER" id="PTHR43684">
    <property type="match status" value="1"/>
</dbReference>
<comment type="subcellular location">
    <subcellularLocation>
        <location evidence="1">Peroxisome</location>
    </subcellularLocation>
</comment>
<sequence length="236" mass="26608">MDSETIIETMKDNIKIVRLNKPRRKNAIDQQMFARLTAIINTAATDDNISIVVLTGTGSFYSSGNDLVAPRDADFLDILDEFIKAFITFPKLLIAIVNGPAVGVAVTTLPLCDFVFASENAYFYTPFTKLNIVAEGCSTFTFPRLVGQRKAMDLLMLNYKMPAKEAAECGLVSYLYKPEELQNKVWDKITEISELAEHSVLMTKSLMRRTYTEDLLRTNSIEIEELKKISNQRSKL</sequence>
<dbReference type="RefSeq" id="XP_052741845.1">
    <property type="nucleotide sequence ID" value="XM_052885885.1"/>
</dbReference>
<dbReference type="InterPro" id="IPR029045">
    <property type="entry name" value="ClpP/crotonase-like_dom_sf"/>
</dbReference>
<dbReference type="InterPro" id="IPR051053">
    <property type="entry name" value="ECH/Chromodomain_protein"/>
</dbReference>
<evidence type="ECO:0000256" key="2">
    <source>
        <dbReference type="ARBA" id="ARBA00023140"/>
    </source>
</evidence>
<name>A0ABM3LS63_BICAN</name>
<dbReference type="GeneID" id="112043170"/>
<dbReference type="SUPFAM" id="SSF52096">
    <property type="entry name" value="ClpP/crotonase"/>
    <property type="match status" value="1"/>
</dbReference>
<keyword evidence="4" id="KW-1185">Reference proteome</keyword>
<dbReference type="CDD" id="cd06558">
    <property type="entry name" value="crotonase-like"/>
    <property type="match status" value="1"/>
</dbReference>
<reference evidence="5 6" key="1">
    <citation type="submission" date="2025-05" db="UniProtKB">
        <authorList>
            <consortium name="RefSeq"/>
        </authorList>
    </citation>
    <scope>IDENTIFICATION</scope>
</reference>
<protein>
    <submittedName>
        <fullName evidence="5 6">Enoyl-CoA delta isomerase 3, peroxisomal</fullName>
    </submittedName>
</protein>
<dbReference type="PANTHER" id="PTHR43684:SF1">
    <property type="entry name" value="ENOYL-COA DELTA ISOMERASE 2"/>
    <property type="match status" value="1"/>
</dbReference>
<evidence type="ECO:0000313" key="8">
    <source>
        <dbReference type="RefSeq" id="XP_052741848.1"/>
    </source>
</evidence>
<proteinExistence type="predicted"/>
<dbReference type="RefSeq" id="XP_052741847.1">
    <property type="nucleotide sequence ID" value="XM_052885887.1"/>
</dbReference>
<keyword evidence="2" id="KW-0576">Peroxisome</keyword>
<evidence type="ECO:0000256" key="1">
    <source>
        <dbReference type="ARBA" id="ARBA00004275"/>
    </source>
</evidence>
<evidence type="ECO:0000313" key="5">
    <source>
        <dbReference type="RefSeq" id="XP_052741845.1"/>
    </source>
</evidence>
<dbReference type="RefSeq" id="XP_052741848.1">
    <property type="nucleotide sequence ID" value="XM_052885888.1"/>
</dbReference>
<gene>
    <name evidence="5 6 7 8" type="primary">LOC112043170</name>
</gene>
<evidence type="ECO:0000313" key="6">
    <source>
        <dbReference type="RefSeq" id="XP_052741846.1"/>
    </source>
</evidence>
<evidence type="ECO:0000313" key="7">
    <source>
        <dbReference type="RefSeq" id="XP_052741847.1"/>
    </source>
</evidence>
<dbReference type="Proteomes" id="UP001652582">
    <property type="component" value="Chromosome 15"/>
</dbReference>
<dbReference type="GO" id="GO:0016853">
    <property type="term" value="F:isomerase activity"/>
    <property type="evidence" value="ECO:0007669"/>
    <property type="project" value="UniProtKB-KW"/>
</dbReference>
<evidence type="ECO:0000256" key="3">
    <source>
        <dbReference type="ARBA" id="ARBA00023235"/>
    </source>
</evidence>
<dbReference type="Pfam" id="PF00378">
    <property type="entry name" value="ECH_1"/>
    <property type="match status" value="1"/>
</dbReference>
<organism evidence="4 8">
    <name type="scientific">Bicyclus anynana</name>
    <name type="common">Squinting bush brown butterfly</name>
    <dbReference type="NCBI Taxonomy" id="110368"/>
    <lineage>
        <taxon>Eukaryota</taxon>
        <taxon>Metazoa</taxon>
        <taxon>Ecdysozoa</taxon>
        <taxon>Arthropoda</taxon>
        <taxon>Hexapoda</taxon>
        <taxon>Insecta</taxon>
        <taxon>Pterygota</taxon>
        <taxon>Neoptera</taxon>
        <taxon>Endopterygota</taxon>
        <taxon>Lepidoptera</taxon>
        <taxon>Glossata</taxon>
        <taxon>Ditrysia</taxon>
        <taxon>Papilionoidea</taxon>
        <taxon>Nymphalidae</taxon>
        <taxon>Satyrinae</taxon>
        <taxon>Satyrini</taxon>
        <taxon>Mycalesina</taxon>
        <taxon>Bicyclus</taxon>
    </lineage>
</organism>
<dbReference type="Gene3D" id="3.90.226.10">
    <property type="entry name" value="2-enoyl-CoA Hydratase, Chain A, domain 1"/>
    <property type="match status" value="1"/>
</dbReference>
<evidence type="ECO:0000313" key="4">
    <source>
        <dbReference type="Proteomes" id="UP001652582"/>
    </source>
</evidence>
<keyword evidence="3 5" id="KW-0413">Isomerase</keyword>